<keyword evidence="2" id="KW-0472">Membrane</keyword>
<accession>A0ABW4FXI0</accession>
<evidence type="ECO:0000313" key="3">
    <source>
        <dbReference type="EMBL" id="MFD1535062.1"/>
    </source>
</evidence>
<dbReference type="EMBL" id="JBHUCP010000048">
    <property type="protein sequence ID" value="MFD1535062.1"/>
    <property type="molecule type" value="Genomic_DNA"/>
</dbReference>
<dbReference type="RefSeq" id="WP_343973202.1">
    <property type="nucleotide sequence ID" value="NZ_BAAAJG010000003.1"/>
</dbReference>
<feature type="transmembrane region" description="Helical" evidence="2">
    <location>
        <begin position="20"/>
        <end position="40"/>
    </location>
</feature>
<evidence type="ECO:0000256" key="1">
    <source>
        <dbReference type="SAM" id="MobiDB-lite"/>
    </source>
</evidence>
<name>A0ABW4FXI0_9PSEU</name>
<comment type="caution">
    <text evidence="3">The sequence shown here is derived from an EMBL/GenBank/DDBJ whole genome shotgun (WGS) entry which is preliminary data.</text>
</comment>
<protein>
    <recommendedName>
        <fullName evidence="5">MucR family transcriptional regulator</fullName>
    </recommendedName>
</protein>
<proteinExistence type="predicted"/>
<evidence type="ECO:0000313" key="4">
    <source>
        <dbReference type="Proteomes" id="UP001597145"/>
    </source>
</evidence>
<reference evidence="4" key="1">
    <citation type="journal article" date="2019" name="Int. J. Syst. Evol. Microbiol.">
        <title>The Global Catalogue of Microorganisms (GCM) 10K type strain sequencing project: providing services to taxonomists for standard genome sequencing and annotation.</title>
        <authorList>
            <consortium name="The Broad Institute Genomics Platform"/>
            <consortium name="The Broad Institute Genome Sequencing Center for Infectious Disease"/>
            <person name="Wu L."/>
            <person name="Ma J."/>
        </authorList>
    </citation>
    <scope>NUCLEOTIDE SEQUENCE [LARGE SCALE GENOMIC DNA]</scope>
    <source>
        <strain evidence="4">JCM 12165</strain>
    </source>
</reference>
<dbReference type="Proteomes" id="UP001597145">
    <property type="component" value="Unassembled WGS sequence"/>
</dbReference>
<organism evidence="3 4">
    <name type="scientific">Pseudonocardia aurantiaca</name>
    <dbReference type="NCBI Taxonomy" id="75290"/>
    <lineage>
        <taxon>Bacteria</taxon>
        <taxon>Bacillati</taxon>
        <taxon>Actinomycetota</taxon>
        <taxon>Actinomycetes</taxon>
        <taxon>Pseudonocardiales</taxon>
        <taxon>Pseudonocardiaceae</taxon>
        <taxon>Pseudonocardia</taxon>
    </lineage>
</organism>
<evidence type="ECO:0000256" key="2">
    <source>
        <dbReference type="SAM" id="Phobius"/>
    </source>
</evidence>
<feature type="compositionally biased region" description="Low complexity" evidence="1">
    <location>
        <begin position="51"/>
        <end position="77"/>
    </location>
</feature>
<keyword evidence="2" id="KW-1133">Transmembrane helix</keyword>
<gene>
    <name evidence="3" type="ORF">ACFSCY_37185</name>
</gene>
<evidence type="ECO:0008006" key="5">
    <source>
        <dbReference type="Google" id="ProtNLM"/>
    </source>
</evidence>
<feature type="region of interest" description="Disordered" evidence="1">
    <location>
        <begin position="130"/>
        <end position="155"/>
    </location>
</feature>
<keyword evidence="2" id="KW-0812">Transmembrane</keyword>
<feature type="region of interest" description="Disordered" evidence="1">
    <location>
        <begin position="43"/>
        <end position="95"/>
    </location>
</feature>
<keyword evidence="4" id="KW-1185">Reference proteome</keyword>
<sequence>MWEPVGPLPASVYWRRRWVAIASTATVLVMLVWSVAGAFARSGDESSSVRPASHAALSAPQQASSPPAAASPTPSQPGVTEPGPPPLQPVFELLAPPGVPIPPQVAPSTALAASPEVPPISEAPDATAEQLLPDESPRPSAPAPTPAQVPSTGPVPCTNPMLGVAAEVERPEHRVGERALLRLVVTNISDQPCVRDLDAARQEVVVWSADLVQRLWSSNDCSTAAGPALRTLVPGQPVVYSVRWAGRTSAPGCPVDRTVVPAGSYQVMTRVDDVVSAPTPFQRLPS</sequence>